<evidence type="ECO:0000313" key="2">
    <source>
        <dbReference type="Proteomes" id="UP000013909"/>
    </source>
</evidence>
<protein>
    <submittedName>
        <fullName evidence="1">Uncharacterized protein</fullName>
    </submittedName>
</protein>
<dbReference type="AlphaFoldDB" id="R7ZY28"/>
<comment type="caution">
    <text evidence="1">The sequence shown here is derived from an EMBL/GenBank/DDBJ whole genome shotgun (WGS) entry which is preliminary data.</text>
</comment>
<dbReference type="EMBL" id="AQHR01000021">
    <property type="protein sequence ID" value="EON78909.1"/>
    <property type="molecule type" value="Genomic_DNA"/>
</dbReference>
<reference evidence="1 2" key="1">
    <citation type="submission" date="2013-02" db="EMBL/GenBank/DDBJ databases">
        <title>A novel strain isolated from Lonar lake, Maharashtra, India.</title>
        <authorList>
            <person name="Singh A."/>
        </authorList>
    </citation>
    <scope>NUCLEOTIDE SEQUENCE [LARGE SCALE GENOMIC DNA]</scope>
    <source>
        <strain evidence="1 2">AK24</strain>
    </source>
</reference>
<gene>
    <name evidence="1" type="ORF">ADIS_0502</name>
</gene>
<keyword evidence="2" id="KW-1185">Reference proteome</keyword>
<sequence>MKPREYGRKVKKLPANNRTKTIRLAPLKITSQKYGRPFIVSIPQLGDFTIATEHKKSPYIRSQ</sequence>
<proteinExistence type="predicted"/>
<evidence type="ECO:0000313" key="1">
    <source>
        <dbReference type="EMBL" id="EON78909.1"/>
    </source>
</evidence>
<accession>R7ZY28</accession>
<name>R7ZY28_9BACT</name>
<organism evidence="1 2">
    <name type="scientific">Lunatimonas lonarensis</name>
    <dbReference type="NCBI Taxonomy" id="1232681"/>
    <lineage>
        <taxon>Bacteria</taxon>
        <taxon>Pseudomonadati</taxon>
        <taxon>Bacteroidota</taxon>
        <taxon>Cytophagia</taxon>
        <taxon>Cytophagales</taxon>
        <taxon>Cyclobacteriaceae</taxon>
    </lineage>
</organism>
<dbReference type="Proteomes" id="UP000013909">
    <property type="component" value="Unassembled WGS sequence"/>
</dbReference>